<name>C0E8F7_9FIRM</name>
<gene>
    <name evidence="1" type="ORF">CLOSTMETH_00102</name>
</gene>
<dbReference type="Proteomes" id="UP000003340">
    <property type="component" value="Unassembled WGS sequence"/>
</dbReference>
<dbReference type="STRING" id="537013.CLOSTMETH_00102"/>
<comment type="caution">
    <text evidence="1">The sequence shown here is derived from an EMBL/GenBank/DDBJ whole genome shotgun (WGS) entry which is preliminary data.</text>
</comment>
<reference evidence="1 2" key="2">
    <citation type="submission" date="2009-02" db="EMBL/GenBank/DDBJ databases">
        <title>Draft genome sequence of Clostridium methylpentosum (DSM 5476).</title>
        <authorList>
            <person name="Sudarsanam P."/>
            <person name="Ley R."/>
            <person name="Guruge J."/>
            <person name="Turnbaugh P.J."/>
            <person name="Mahowald M."/>
            <person name="Liep D."/>
            <person name="Gordon J."/>
        </authorList>
    </citation>
    <scope>NUCLEOTIDE SEQUENCE [LARGE SCALE GENOMIC DNA]</scope>
    <source>
        <strain evidence="1 2">DSM 5476</strain>
    </source>
</reference>
<proteinExistence type="predicted"/>
<organism evidence="1 2">
    <name type="scientific">[Clostridium] methylpentosum DSM 5476</name>
    <dbReference type="NCBI Taxonomy" id="537013"/>
    <lineage>
        <taxon>Bacteria</taxon>
        <taxon>Bacillati</taxon>
        <taxon>Bacillota</taxon>
        <taxon>Clostridia</taxon>
        <taxon>Eubacteriales</taxon>
        <taxon>Oscillospiraceae</taxon>
        <taxon>Oscillospiraceae incertae sedis</taxon>
    </lineage>
</organism>
<dbReference type="AlphaFoldDB" id="C0E8F7"/>
<evidence type="ECO:0000313" key="2">
    <source>
        <dbReference type="Proteomes" id="UP000003340"/>
    </source>
</evidence>
<keyword evidence="2" id="KW-1185">Reference proteome</keyword>
<sequence>MKRITQSPVEVNFFDSAGSGCADLLQAGRIENSLKRIKRLSQML</sequence>
<accession>C0E8F7</accession>
<evidence type="ECO:0000313" key="1">
    <source>
        <dbReference type="EMBL" id="EEG32230.1"/>
    </source>
</evidence>
<dbReference type="HOGENOM" id="CLU_3214484_0_0_9"/>
<dbReference type="EMBL" id="ACEC01000004">
    <property type="protein sequence ID" value="EEG32230.1"/>
    <property type="molecule type" value="Genomic_DNA"/>
</dbReference>
<protein>
    <submittedName>
        <fullName evidence="1">Uncharacterized protein</fullName>
    </submittedName>
</protein>
<reference evidence="1 2" key="1">
    <citation type="submission" date="2009-01" db="EMBL/GenBank/DDBJ databases">
        <authorList>
            <person name="Fulton L."/>
            <person name="Clifton S."/>
            <person name="Fulton B."/>
            <person name="Xu J."/>
            <person name="Minx P."/>
            <person name="Pepin K.H."/>
            <person name="Johnson M."/>
            <person name="Bhonagiri V."/>
            <person name="Nash W.E."/>
            <person name="Mardis E.R."/>
            <person name="Wilson R.K."/>
        </authorList>
    </citation>
    <scope>NUCLEOTIDE SEQUENCE [LARGE SCALE GENOMIC DNA]</scope>
    <source>
        <strain evidence="1 2">DSM 5476</strain>
    </source>
</reference>